<dbReference type="InterPro" id="IPR019749">
    <property type="entry name" value="Band_41_domain"/>
</dbReference>
<dbReference type="GO" id="GO:0005737">
    <property type="term" value="C:cytoplasm"/>
    <property type="evidence" value="ECO:0007669"/>
    <property type="project" value="UniProtKB-SubCell"/>
</dbReference>
<dbReference type="InterPro" id="IPR049385">
    <property type="entry name" value="FAK1-like_FERM_C"/>
</dbReference>
<dbReference type="Gene3D" id="1.10.510.10">
    <property type="entry name" value="Transferase(Phosphotransferase) domain 1"/>
    <property type="match status" value="1"/>
</dbReference>
<dbReference type="GO" id="GO:0005524">
    <property type="term" value="F:ATP binding"/>
    <property type="evidence" value="ECO:0007669"/>
    <property type="project" value="UniProtKB-UniRule"/>
</dbReference>
<reference evidence="15" key="1">
    <citation type="submission" date="2021-04" db="EMBL/GenBank/DDBJ databases">
        <authorList>
            <consortium name="Wellcome Sanger Institute Data Sharing"/>
        </authorList>
    </citation>
    <scope>NUCLEOTIDE SEQUENCE [LARGE SCALE GENOMIC DNA]</scope>
</reference>
<comment type="subcellular location">
    <subcellularLocation>
        <location evidence="1">Cell membrane</location>
        <topology evidence="1">Peripheral membrane protein</topology>
        <orientation evidence="1">Cytoplasmic side</orientation>
    </subcellularLocation>
    <subcellularLocation>
        <location evidence="2">Cytoplasm</location>
    </subcellularLocation>
</comment>
<dbReference type="PROSITE" id="PS00109">
    <property type="entry name" value="PROTEIN_KINASE_TYR"/>
    <property type="match status" value="1"/>
</dbReference>
<dbReference type="Gene3D" id="1.20.5.540">
    <property type="entry name" value="Single helix bin"/>
    <property type="match status" value="1"/>
</dbReference>
<dbReference type="PROSITE" id="PS50011">
    <property type="entry name" value="PROTEIN_KINASE_DOM"/>
    <property type="match status" value="1"/>
</dbReference>
<dbReference type="FunFam" id="1.10.510.10:FF:000039">
    <property type="entry name" value="Focal adhesion kinase, isoform D"/>
    <property type="match status" value="1"/>
</dbReference>
<evidence type="ECO:0000256" key="12">
    <source>
        <dbReference type="PROSITE-ProRule" id="PRU10141"/>
    </source>
</evidence>
<feature type="region of interest" description="Disordered" evidence="13">
    <location>
        <begin position="690"/>
        <end position="719"/>
    </location>
</feature>
<dbReference type="Gene3D" id="3.10.20.90">
    <property type="entry name" value="Phosphatidylinositol 3-kinase Catalytic Subunit, Chain A, domain 1"/>
    <property type="match status" value="1"/>
</dbReference>
<dbReference type="Ensembl" id="ENSATET00000043210.2">
    <property type="protein sequence ID" value="ENSATEP00000068094.2"/>
    <property type="gene ID" value="ENSATEG00000012064.3"/>
</dbReference>
<keyword evidence="4" id="KW-0963">Cytoplasm</keyword>
<dbReference type="InterPro" id="IPR041784">
    <property type="entry name" value="FAK1/PYK2_FERM_C"/>
</dbReference>
<sequence length="965" mass="109948">MEGLYHDISRIAYYTEYDRHLAAAVSAGKTMAMAYLDPNLNHALLGGAKSTLSAGGSDRTMAVGSMDRVLKVFHYFESNTEHSCWSSNVRYGDATDVRGIIQKILDIHKVRWTSCFGLRLSNSHSRDQDHWLHPDMGVSHIREKYEQAQPNEEWRYELRIRYLPKGFMQQFIEDKPTLNFFYHQVKNIYMTEKGDQVEQDVALKLGCLEIRRFFKEMRGNAKTLRKLIQQTFKQVANLNDEQCILKFLEIIPPICRYDKECLKCALGSSWVIQVELAIGPEEGISYLTDKGSTPTHLANFNQVQSIQYSSMEEKDRKGMVQLNVAGAAEVLSSCLYACLSSQLCPLVFTVSRYHIYCTARTGDCRLLHVMPQFDTDGVCNVTETDDYAEIVDEEDTYTMPSTRDYEILRDRIELGRCIGEGQFGDVHQGVYNSPDKPPLAVAIKTCKNCTSDSVREKFLQEALTMRQFDHPHIVKLIGVITENPVWIIMELCTLGELRSFLQVRKYSLDLATLILFAYQLSTALAYLESKRFVHRDIAARNVLVSSVDCVMLGDFGLSRYMEDSSYYKASKGKLPIKWMAPESINFRRFTSASDVWMFGVCMWEILMYGIKPFQGVKNNDVIGRIENGERLAMPPQCPPTLYSLMTKCWSYDPSKRPRFTELKTQLSTILEEEKLQQEERLRMEMRRQVTVSWDSGGPDEAPPKPSRPGYPSPRSSEGYFSPQHNHFPVRQTHTTITEKTVLCSSFLSIVAEFDSGCVGQAMMEERLIMQQQQMEDDQRWLEQEESFMVDIHTETGGSHHIYQPVGKPEHVAPPKKPPRPGAPGHLGNLASLSPVDSYNEGVKLQPQEISPPPTANLDRSNDKVYENVTGLVKAVIEMSNRIQPAAPEEYVPMVKIEMAQKLLNSDLAELIAKMKLAQQYVMTSLQKDYKKQMLMAAHALAVDAKNLLDVIDQSRLKMITQTRPH</sequence>
<evidence type="ECO:0000256" key="9">
    <source>
        <dbReference type="ARBA" id="ARBA00022840"/>
    </source>
</evidence>
<dbReference type="InterPro" id="IPR035963">
    <property type="entry name" value="FERM_2"/>
</dbReference>
<reference evidence="15" key="2">
    <citation type="submission" date="2025-08" db="UniProtKB">
        <authorList>
            <consortium name="Ensembl"/>
        </authorList>
    </citation>
    <scope>IDENTIFICATION</scope>
</reference>
<keyword evidence="8" id="KW-0418">Kinase</keyword>
<dbReference type="InterPro" id="IPR036137">
    <property type="entry name" value="Focal_adhe_kin_target_dom_sf"/>
</dbReference>
<dbReference type="SUPFAM" id="SSF47031">
    <property type="entry name" value="Second domain of FERM"/>
    <property type="match status" value="1"/>
</dbReference>
<feature type="binding site" evidence="12">
    <location>
        <position position="444"/>
    </location>
    <ligand>
        <name>ATP</name>
        <dbReference type="ChEBI" id="CHEBI:30616"/>
    </ligand>
</feature>
<dbReference type="SMART" id="SM00295">
    <property type="entry name" value="B41"/>
    <property type="match status" value="1"/>
</dbReference>
<evidence type="ECO:0000313" key="15">
    <source>
        <dbReference type="Ensembl" id="ENSATEP00000068094.2"/>
    </source>
</evidence>
<dbReference type="InterPro" id="IPR014352">
    <property type="entry name" value="FERM/acyl-CoA-bd_prot_sf"/>
</dbReference>
<dbReference type="Pfam" id="PF07714">
    <property type="entry name" value="PK_Tyr_Ser-Thr"/>
    <property type="match status" value="1"/>
</dbReference>
<evidence type="ECO:0000256" key="11">
    <source>
        <dbReference type="ARBA" id="ARBA00023137"/>
    </source>
</evidence>
<evidence type="ECO:0000256" key="8">
    <source>
        <dbReference type="ARBA" id="ARBA00022777"/>
    </source>
</evidence>
<dbReference type="PANTHER" id="PTHR46221">
    <property type="entry name" value="FERM AND PDZ DOMAIN-CONTAINING PROTEIN FAMILY MEMBER"/>
    <property type="match status" value="1"/>
</dbReference>
<dbReference type="InterPro" id="IPR001245">
    <property type="entry name" value="Ser-Thr/Tyr_kinase_cat_dom"/>
</dbReference>
<dbReference type="SMART" id="SM00219">
    <property type="entry name" value="TyrKc"/>
    <property type="match status" value="1"/>
</dbReference>
<dbReference type="Pfam" id="PF18038">
    <property type="entry name" value="FERM_N_2"/>
    <property type="match status" value="1"/>
</dbReference>
<dbReference type="InterPro" id="IPR029071">
    <property type="entry name" value="Ubiquitin-like_domsf"/>
</dbReference>
<evidence type="ECO:0000313" key="16">
    <source>
        <dbReference type="Proteomes" id="UP000265040"/>
    </source>
</evidence>
<keyword evidence="7 12" id="KW-0547">Nucleotide-binding</keyword>
<dbReference type="InterPro" id="IPR019748">
    <property type="entry name" value="FERM_central"/>
</dbReference>
<dbReference type="CDD" id="cd13190">
    <property type="entry name" value="FERM_C_FAK1"/>
    <property type="match status" value="1"/>
</dbReference>
<evidence type="ECO:0000256" key="2">
    <source>
        <dbReference type="ARBA" id="ARBA00004496"/>
    </source>
</evidence>
<keyword evidence="6" id="KW-0808">Transferase</keyword>
<keyword evidence="5" id="KW-0597">Phosphoprotein</keyword>
<accession>A0A7N6BVV5</accession>
<evidence type="ECO:0000256" key="13">
    <source>
        <dbReference type="SAM" id="MobiDB-lite"/>
    </source>
</evidence>
<keyword evidence="11" id="KW-0829">Tyrosine-protein kinase</keyword>
<evidence type="ECO:0000256" key="4">
    <source>
        <dbReference type="ARBA" id="ARBA00022490"/>
    </source>
</evidence>
<dbReference type="InterPro" id="IPR017441">
    <property type="entry name" value="Protein_kinase_ATP_BS"/>
</dbReference>
<reference evidence="15" key="3">
    <citation type="submission" date="2025-09" db="UniProtKB">
        <authorList>
            <consortium name="Ensembl"/>
        </authorList>
    </citation>
    <scope>IDENTIFICATION</scope>
</reference>
<dbReference type="InterPro" id="IPR020635">
    <property type="entry name" value="Tyr_kinase_cat_dom"/>
</dbReference>
<dbReference type="InterPro" id="IPR000719">
    <property type="entry name" value="Prot_kinase_dom"/>
</dbReference>
<dbReference type="CDD" id="cd05056">
    <property type="entry name" value="PTKc_FAK"/>
    <property type="match status" value="1"/>
</dbReference>
<dbReference type="CDD" id="cd14473">
    <property type="entry name" value="FERM_B-lobe"/>
    <property type="match status" value="1"/>
</dbReference>
<evidence type="ECO:0000259" key="14">
    <source>
        <dbReference type="PROSITE" id="PS50011"/>
    </source>
</evidence>
<dbReference type="FunFam" id="3.30.200.20:FF:000047">
    <property type="entry name" value="focal adhesion kinase 1 isoform X2"/>
    <property type="match status" value="1"/>
</dbReference>
<dbReference type="InterPro" id="IPR005189">
    <property type="entry name" value="Focal_adhesion_kin_target_dom"/>
</dbReference>
<organism evidence="15 16">
    <name type="scientific">Anabas testudineus</name>
    <name type="common">Climbing perch</name>
    <name type="synonym">Anthias testudineus</name>
    <dbReference type="NCBI Taxonomy" id="64144"/>
    <lineage>
        <taxon>Eukaryota</taxon>
        <taxon>Metazoa</taxon>
        <taxon>Chordata</taxon>
        <taxon>Craniata</taxon>
        <taxon>Vertebrata</taxon>
        <taxon>Euteleostomi</taxon>
        <taxon>Actinopterygii</taxon>
        <taxon>Neopterygii</taxon>
        <taxon>Teleostei</taxon>
        <taxon>Neoteleostei</taxon>
        <taxon>Acanthomorphata</taxon>
        <taxon>Anabantaria</taxon>
        <taxon>Anabantiformes</taxon>
        <taxon>Anabantoidei</taxon>
        <taxon>Anabantidae</taxon>
        <taxon>Anabas</taxon>
    </lineage>
</organism>
<dbReference type="Proteomes" id="UP000265040">
    <property type="component" value="Chromosome 11"/>
</dbReference>
<dbReference type="GO" id="GO:0008284">
    <property type="term" value="P:positive regulation of cell population proliferation"/>
    <property type="evidence" value="ECO:0007669"/>
    <property type="project" value="UniProtKB-ARBA"/>
</dbReference>
<name>A0A7N6BVV5_ANATE</name>
<dbReference type="SUPFAM" id="SSF56112">
    <property type="entry name" value="Protein kinase-like (PK-like)"/>
    <property type="match status" value="1"/>
</dbReference>
<dbReference type="PANTHER" id="PTHR46221:SF9">
    <property type="entry name" value="NON-SPECIFIC PROTEIN-TYROSINE KINASE"/>
    <property type="match status" value="1"/>
</dbReference>
<feature type="region of interest" description="Disordered" evidence="13">
    <location>
        <begin position="803"/>
        <end position="830"/>
    </location>
</feature>
<feature type="domain" description="Protein kinase" evidence="14">
    <location>
        <begin position="412"/>
        <end position="670"/>
    </location>
</feature>
<dbReference type="FunFam" id="3.10.20.90:FF:000021">
    <property type="entry name" value="focal adhesion kinase 1 isoform X1"/>
    <property type="match status" value="1"/>
</dbReference>
<dbReference type="InterPro" id="IPR041390">
    <property type="entry name" value="FADK_N"/>
</dbReference>
<evidence type="ECO:0000256" key="5">
    <source>
        <dbReference type="ARBA" id="ARBA00022553"/>
    </source>
</evidence>
<dbReference type="GeneTree" id="ENSGT00940000155113"/>
<protein>
    <recommendedName>
        <fullName evidence="14">Protein kinase domain-containing protein</fullName>
    </recommendedName>
</protein>
<dbReference type="GO" id="GO:0005925">
    <property type="term" value="C:focal adhesion"/>
    <property type="evidence" value="ECO:0007669"/>
    <property type="project" value="InterPro"/>
</dbReference>
<dbReference type="InterPro" id="IPR008266">
    <property type="entry name" value="Tyr_kinase_AS"/>
</dbReference>
<dbReference type="GO" id="GO:0004713">
    <property type="term" value="F:protein tyrosine kinase activity"/>
    <property type="evidence" value="ECO:0007669"/>
    <property type="project" value="UniProtKB-KW"/>
</dbReference>
<proteinExistence type="predicted"/>
<keyword evidence="3" id="KW-1003">Cell membrane</keyword>
<dbReference type="InterPro" id="IPR011009">
    <property type="entry name" value="Kinase-like_dom_sf"/>
</dbReference>
<evidence type="ECO:0000256" key="6">
    <source>
        <dbReference type="ARBA" id="ARBA00022679"/>
    </source>
</evidence>
<dbReference type="SUPFAM" id="SSF68993">
    <property type="entry name" value="FAT domain of focal adhesion kinase"/>
    <property type="match status" value="1"/>
</dbReference>
<dbReference type="SUPFAM" id="SSF54236">
    <property type="entry name" value="Ubiquitin-like"/>
    <property type="match status" value="1"/>
</dbReference>
<evidence type="ECO:0000256" key="10">
    <source>
        <dbReference type="ARBA" id="ARBA00023136"/>
    </source>
</evidence>
<evidence type="ECO:0000256" key="7">
    <source>
        <dbReference type="ARBA" id="ARBA00022741"/>
    </source>
</evidence>
<dbReference type="AlphaFoldDB" id="A0A7N6BVV5"/>
<evidence type="ECO:0000256" key="1">
    <source>
        <dbReference type="ARBA" id="ARBA00004413"/>
    </source>
</evidence>
<keyword evidence="9 12" id="KW-0067">ATP-binding</keyword>
<dbReference type="Pfam" id="PF03623">
    <property type="entry name" value="Focal_AT"/>
    <property type="match status" value="2"/>
</dbReference>
<keyword evidence="16" id="KW-1185">Reference proteome</keyword>
<dbReference type="PRINTS" id="PR00109">
    <property type="entry name" value="TYRKINASE"/>
</dbReference>
<dbReference type="PROSITE" id="PS00107">
    <property type="entry name" value="PROTEIN_KINASE_ATP"/>
    <property type="match status" value="1"/>
</dbReference>
<dbReference type="InterPro" id="IPR011993">
    <property type="entry name" value="PH-like_dom_sf"/>
</dbReference>
<dbReference type="Gene3D" id="1.20.120.330">
    <property type="entry name" value="Nucleotidyltransferases domain 2"/>
    <property type="match status" value="1"/>
</dbReference>
<dbReference type="GO" id="GO:0005886">
    <property type="term" value="C:plasma membrane"/>
    <property type="evidence" value="ECO:0007669"/>
    <property type="project" value="UniProtKB-SubCell"/>
</dbReference>
<dbReference type="Gene3D" id="3.30.200.20">
    <property type="entry name" value="Phosphorylase Kinase, domain 1"/>
    <property type="match status" value="1"/>
</dbReference>
<dbReference type="Pfam" id="PF21477">
    <property type="entry name" value="FERM_C_FAK1"/>
    <property type="match status" value="1"/>
</dbReference>
<dbReference type="SUPFAM" id="SSF50729">
    <property type="entry name" value="PH domain-like"/>
    <property type="match status" value="1"/>
</dbReference>
<dbReference type="Gene3D" id="1.20.80.10">
    <property type="match status" value="2"/>
</dbReference>
<dbReference type="Gene3D" id="2.30.29.30">
    <property type="entry name" value="Pleckstrin-homology domain (PH domain)/Phosphotyrosine-binding domain (PTB)"/>
    <property type="match status" value="1"/>
</dbReference>
<dbReference type="GO" id="GO:0007172">
    <property type="term" value="P:signal complex assembly"/>
    <property type="evidence" value="ECO:0007669"/>
    <property type="project" value="InterPro"/>
</dbReference>
<keyword evidence="10" id="KW-0472">Membrane</keyword>
<evidence type="ECO:0000256" key="3">
    <source>
        <dbReference type="ARBA" id="ARBA00022475"/>
    </source>
</evidence>